<proteinExistence type="predicted"/>
<dbReference type="InterPro" id="IPR015819">
    <property type="entry name" value="Lipid_transp_b-sht_shell"/>
</dbReference>
<evidence type="ECO:0000313" key="5">
    <source>
        <dbReference type="EMBL" id="KAK5645825.1"/>
    </source>
</evidence>
<dbReference type="SMART" id="SM00638">
    <property type="entry name" value="LPD_N"/>
    <property type="match status" value="1"/>
</dbReference>
<comment type="caution">
    <text evidence="2">Lacks conserved residue(s) required for the propagation of feature annotation.</text>
</comment>
<evidence type="ECO:0000256" key="2">
    <source>
        <dbReference type="PROSITE-ProRule" id="PRU00557"/>
    </source>
</evidence>
<dbReference type="Gene3D" id="2.30.230.10">
    <property type="entry name" value="Lipovitellin, beta-sheet shell regions, chain A"/>
    <property type="match status" value="1"/>
</dbReference>
<reference evidence="5 6" key="1">
    <citation type="journal article" date="2024" name="Insects">
        <title>An Improved Chromosome-Level Genome Assembly of the Firefly Pyrocoelia pectoralis.</title>
        <authorList>
            <person name="Fu X."/>
            <person name="Meyer-Rochow V.B."/>
            <person name="Ballantyne L."/>
            <person name="Zhu X."/>
        </authorList>
    </citation>
    <scope>NUCLEOTIDE SEQUENCE [LARGE SCALE GENOMIC DNA]</scope>
    <source>
        <strain evidence="5">XCY_ONT2</strain>
    </source>
</reference>
<feature type="signal peptide" evidence="3">
    <location>
        <begin position="1"/>
        <end position="20"/>
    </location>
</feature>
<dbReference type="InterPro" id="IPR050733">
    <property type="entry name" value="Vitellogenin/Apolipophorin"/>
</dbReference>
<keyword evidence="6" id="KW-1185">Reference proteome</keyword>
<dbReference type="PANTHER" id="PTHR23345:SF33">
    <property type="entry name" value="CROSSVEINLESS D"/>
    <property type="match status" value="1"/>
</dbReference>
<dbReference type="PROSITE" id="PS51211">
    <property type="entry name" value="VITELLOGENIN"/>
    <property type="match status" value="1"/>
</dbReference>
<evidence type="ECO:0000259" key="4">
    <source>
        <dbReference type="PROSITE" id="PS51211"/>
    </source>
</evidence>
<dbReference type="Gene3D" id="1.25.10.20">
    <property type="entry name" value="Vitellinogen, superhelical"/>
    <property type="match status" value="1"/>
</dbReference>
<gene>
    <name evidence="5" type="ORF">RI129_004289</name>
</gene>
<feature type="domain" description="Vitellogenin" evidence="4">
    <location>
        <begin position="24"/>
        <end position="711"/>
    </location>
</feature>
<dbReference type="EMBL" id="JAVRBK010000003">
    <property type="protein sequence ID" value="KAK5645825.1"/>
    <property type="molecule type" value="Genomic_DNA"/>
</dbReference>
<dbReference type="InterPro" id="IPR011030">
    <property type="entry name" value="Lipovitellin_superhlx_dom"/>
</dbReference>
<dbReference type="Proteomes" id="UP001329430">
    <property type="component" value="Chromosome 3"/>
</dbReference>
<dbReference type="SUPFAM" id="SSF56968">
    <property type="entry name" value="Lipovitellin-phosvitin complex, beta-sheet shell regions"/>
    <property type="match status" value="2"/>
</dbReference>
<evidence type="ECO:0000256" key="1">
    <source>
        <dbReference type="ARBA" id="ARBA00022729"/>
    </source>
</evidence>
<protein>
    <recommendedName>
        <fullName evidence="4">Vitellogenin domain-containing protein</fullName>
    </recommendedName>
</protein>
<dbReference type="SUPFAM" id="SSF48431">
    <property type="entry name" value="Lipovitellin-phosvitin complex, superhelical domain"/>
    <property type="match status" value="1"/>
</dbReference>
<dbReference type="InterPro" id="IPR001747">
    <property type="entry name" value="Vitellogenin_N"/>
</dbReference>
<dbReference type="GO" id="GO:0005319">
    <property type="term" value="F:lipid transporter activity"/>
    <property type="evidence" value="ECO:0007669"/>
    <property type="project" value="InterPro"/>
</dbReference>
<dbReference type="Pfam" id="PF01347">
    <property type="entry name" value="Vitellogenin_N"/>
    <property type="match status" value="1"/>
</dbReference>
<dbReference type="InterPro" id="IPR015816">
    <property type="entry name" value="Vitellinogen_b-sht_N"/>
</dbReference>
<evidence type="ECO:0000313" key="6">
    <source>
        <dbReference type="Proteomes" id="UP001329430"/>
    </source>
</evidence>
<comment type="caution">
    <text evidence="5">The sequence shown here is derived from an EMBL/GenBank/DDBJ whole genome shotgun (WGS) entry which is preliminary data.</text>
</comment>
<name>A0AAN7VCK7_9COLE</name>
<feature type="chain" id="PRO_5042919409" description="Vitellogenin domain-containing protein" evidence="3">
    <location>
        <begin position="21"/>
        <end position="1456"/>
    </location>
</feature>
<keyword evidence="1 3" id="KW-0732">Signal</keyword>
<organism evidence="5 6">
    <name type="scientific">Pyrocoelia pectoralis</name>
    <dbReference type="NCBI Taxonomy" id="417401"/>
    <lineage>
        <taxon>Eukaryota</taxon>
        <taxon>Metazoa</taxon>
        <taxon>Ecdysozoa</taxon>
        <taxon>Arthropoda</taxon>
        <taxon>Hexapoda</taxon>
        <taxon>Insecta</taxon>
        <taxon>Pterygota</taxon>
        <taxon>Neoptera</taxon>
        <taxon>Endopterygota</taxon>
        <taxon>Coleoptera</taxon>
        <taxon>Polyphaga</taxon>
        <taxon>Elateriformia</taxon>
        <taxon>Elateroidea</taxon>
        <taxon>Lampyridae</taxon>
        <taxon>Lampyrinae</taxon>
        <taxon>Pyrocoelia</taxon>
    </lineage>
</organism>
<sequence length="1456" mass="171409">MVKFKITLCLVLAALSAVSAFHELVPEGKEVVYHYRGAIRAGTKIPRRYASELFVDAKLHLQCDGREVVAQFSDVTYKLYNGERYYGYQDIECTKEIPLPPEAHDLLNAFKMTYHGNGQIKSIAMEEGQKEYVSNMHRAIAALLQMDYHKVHTSSDMPFAFTTSEQNIYGKSLTQYSVRKDGEATIVEKKHDMESTELIYSHERTNLECDFCENHFDQPIFHDSQQQYILKKFKDHVVAKHMETTGSFRHHNYRGKSEDQYVSVKVDLDLIDIVPVEIVRSCKHEKVDYELYYRIYDPLNTKFYDLTNGRHVEDCDKEIPHVVEKLRQMGQFLHDPVNEKDASTPALLATLEYFDTPALEKLYNILCEKTTEPEMVQRQIFHQLLPQIGTYYSTMFTKKLVLEKKVEDHEALDMLGMLPDFIRLPNEKLLEEMEDLLTCDHENEVVRRAAILCFSSIVSKAYKDRVSSRLHDNKPSTSSAYEHLKYHTDGHSVYNSFSSAFNLLKKKENYFEKFTKKMFEKMTKDDPPTQLLYMQALYNSKLPYVTEYITPYVTGEKCSHISVRHWALLTAVQVSGGNSDYIFDLLWPIFSNPNENEHLQIVAYYALMESHPTHTRLLNMKEYLIKCRDTELYNFHYSYVKHLAQTTDSCHSVTRLYLRQVFKNMPPPTLQGKSFYNQLDYWNPKYEFGEEISIAMSSTKFAKGFRLEFAHQVANKRYSTNVYRLKISGMDESILDQIRLNVKDEHSLFTFGNLGKIWKSLPDMKHIEVTFDVSMNNRITHSVFYQGHDVVKVFDFFKYLTCHDEIKKVVQVQFREETLVPFPTEMGLPVVFETYWPLIRRYNINLKKEVTETGVTYHIDNRYYFSQRHRYGLTFYNSIGDMWQGIAKFHSIELQVPIFADIFVNTQQGNMKMSFKWHEKEYKDAVMFKVLAARQVYVKGDETNLLETSCPKCSKWVSAVRSPIHLTQHMKRHYELEFGRQVDITYESDRYDTTLFDEWYKVLLRIHEHKNYDHLLEYFVLVLKEWKLQMMLQPLPVTTNFTMMITPTPDCKDTQTDVSMRLKEIITQEKDQFLPGIKHNFRASATLKRKDKVVRTWDTHYNMELNCGQTFRRTTFTITRIIPSEKDFQISLDDTKEWTFTGMSGNTTIAIENYENRDKDLIDISYEGRQLGEQSSEYHTYYDCTPYLDISHVDFYSRKCLAAHTSLREYIYKLRVTRWHDLAKTLYDEFKRIFKERFTTRQECDITLEPNEAYVALRYPATTEKMTAMIITPHDTHYFSGLPTTTTMLAMRPDNTHQSFIHYFMHQNVLTKTCLVDVHTIRPGLYDKEEKVPSKLDDKWSLFVGDKDIDCQHGVYLTRIGDTKYMSLKAVHGDHYVEICPYGKHYEHFKITVDGKEMENSVDHYTGSWFTFVHREHEHIVALSTQHFHLHMEFTGHSVVIEVPKVEGYKFYGKCF</sequence>
<accession>A0AAN7VCK7</accession>
<dbReference type="PANTHER" id="PTHR23345">
    <property type="entry name" value="VITELLOGENIN-RELATED"/>
    <property type="match status" value="1"/>
</dbReference>
<evidence type="ECO:0000256" key="3">
    <source>
        <dbReference type="SAM" id="SignalP"/>
    </source>
</evidence>